<reference evidence="3 4" key="1">
    <citation type="submission" date="2016-10" db="EMBL/GenBank/DDBJ databases">
        <authorList>
            <person name="de Groot N.N."/>
        </authorList>
    </citation>
    <scope>NUCLEOTIDE SEQUENCE [LARGE SCALE GENOMIC DNA]</scope>
    <source>
        <strain evidence="3 4">DSM 19938</strain>
    </source>
</reference>
<dbReference type="Gene3D" id="3.40.50.2300">
    <property type="match status" value="1"/>
</dbReference>
<feature type="modified residue" description="4-aspartylphosphate" evidence="1">
    <location>
        <position position="63"/>
    </location>
</feature>
<dbReference type="PANTHER" id="PTHR44520:SF2">
    <property type="entry name" value="RESPONSE REGULATOR RCP1"/>
    <property type="match status" value="1"/>
</dbReference>
<dbReference type="SMART" id="SM00448">
    <property type="entry name" value="REC"/>
    <property type="match status" value="1"/>
</dbReference>
<evidence type="ECO:0000259" key="2">
    <source>
        <dbReference type="PROSITE" id="PS50110"/>
    </source>
</evidence>
<dbReference type="SUPFAM" id="SSF52172">
    <property type="entry name" value="CheY-like"/>
    <property type="match status" value="1"/>
</dbReference>
<evidence type="ECO:0000313" key="4">
    <source>
        <dbReference type="Proteomes" id="UP000199532"/>
    </source>
</evidence>
<dbReference type="InterPro" id="IPR011006">
    <property type="entry name" value="CheY-like_superfamily"/>
</dbReference>
<dbReference type="PROSITE" id="PS50110">
    <property type="entry name" value="RESPONSE_REGULATORY"/>
    <property type="match status" value="1"/>
</dbReference>
<dbReference type="OrthoDB" id="1524091at2"/>
<keyword evidence="4" id="KW-1185">Reference proteome</keyword>
<dbReference type="Pfam" id="PF00072">
    <property type="entry name" value="Response_reg"/>
    <property type="match status" value="1"/>
</dbReference>
<dbReference type="AlphaFoldDB" id="A0A1H6QDS7"/>
<dbReference type="RefSeq" id="WP_090330733.1">
    <property type="nucleotide sequence ID" value="NZ_FNXY01000001.1"/>
</dbReference>
<evidence type="ECO:0000256" key="1">
    <source>
        <dbReference type="PROSITE-ProRule" id="PRU00169"/>
    </source>
</evidence>
<feature type="domain" description="Response regulatory" evidence="2">
    <location>
        <begin position="6"/>
        <end position="132"/>
    </location>
</feature>
<sequence>MNKLNTVCVIDDDLIYSIAIKHIINRSEISTDTQFFKNGQPALEYFKQNLTNIASLPDVILLDLNMPILDGWQFLDKYEPLVNQISKTIPVYIVSSSVDEEEYKKAKTFQTVKDFIVKPITVERLQQIAQEI</sequence>
<organism evidence="3 4">
    <name type="scientific">Dyadobacter koreensis</name>
    <dbReference type="NCBI Taxonomy" id="408657"/>
    <lineage>
        <taxon>Bacteria</taxon>
        <taxon>Pseudomonadati</taxon>
        <taxon>Bacteroidota</taxon>
        <taxon>Cytophagia</taxon>
        <taxon>Cytophagales</taxon>
        <taxon>Spirosomataceae</taxon>
        <taxon>Dyadobacter</taxon>
    </lineage>
</organism>
<dbReference type="STRING" id="408657.SAMN04487995_0120"/>
<name>A0A1H6QDS7_9BACT</name>
<dbReference type="PANTHER" id="PTHR44520">
    <property type="entry name" value="RESPONSE REGULATOR RCP1-RELATED"/>
    <property type="match status" value="1"/>
</dbReference>
<dbReference type="Proteomes" id="UP000199532">
    <property type="component" value="Unassembled WGS sequence"/>
</dbReference>
<dbReference type="GO" id="GO:0000160">
    <property type="term" value="P:phosphorelay signal transduction system"/>
    <property type="evidence" value="ECO:0007669"/>
    <property type="project" value="InterPro"/>
</dbReference>
<keyword evidence="1" id="KW-0597">Phosphoprotein</keyword>
<proteinExistence type="predicted"/>
<protein>
    <submittedName>
        <fullName evidence="3">Response regulator receiver domain-containing protein</fullName>
    </submittedName>
</protein>
<dbReference type="InterPro" id="IPR052893">
    <property type="entry name" value="TCS_response_regulator"/>
</dbReference>
<dbReference type="InterPro" id="IPR001789">
    <property type="entry name" value="Sig_transdc_resp-reg_receiver"/>
</dbReference>
<evidence type="ECO:0000313" key="3">
    <source>
        <dbReference type="EMBL" id="SEI37395.1"/>
    </source>
</evidence>
<accession>A0A1H6QDS7</accession>
<gene>
    <name evidence="3" type="ORF">SAMN04487995_0120</name>
</gene>
<dbReference type="EMBL" id="FNXY01000001">
    <property type="protein sequence ID" value="SEI37395.1"/>
    <property type="molecule type" value="Genomic_DNA"/>
</dbReference>